<accession>A0A2H0RE25</accession>
<proteinExistence type="predicted"/>
<comment type="caution">
    <text evidence="1">The sequence shown here is derived from an EMBL/GenBank/DDBJ whole genome shotgun (WGS) entry which is preliminary data.</text>
</comment>
<protein>
    <submittedName>
        <fullName evidence="1">Uncharacterized protein</fullName>
    </submittedName>
</protein>
<reference evidence="1 2" key="1">
    <citation type="submission" date="2017-09" db="EMBL/GenBank/DDBJ databases">
        <title>Depth-based differentiation of microbial function through sediment-hosted aquifers and enrichment of novel symbionts in the deep terrestrial subsurface.</title>
        <authorList>
            <person name="Probst A.J."/>
            <person name="Ladd B."/>
            <person name="Jarett J.K."/>
            <person name="Geller-Mcgrath D.E."/>
            <person name="Sieber C.M."/>
            <person name="Emerson J.B."/>
            <person name="Anantharaman K."/>
            <person name="Thomas B.C."/>
            <person name="Malmstrom R."/>
            <person name="Stieglmeier M."/>
            <person name="Klingl A."/>
            <person name="Woyke T."/>
            <person name="Ryan C.M."/>
            <person name="Banfield J.F."/>
        </authorList>
    </citation>
    <scope>NUCLEOTIDE SEQUENCE [LARGE SCALE GENOMIC DNA]</scope>
    <source>
        <strain evidence="1">CG10_big_fil_rev_8_21_14_0_10_31_9</strain>
    </source>
</reference>
<dbReference type="Proteomes" id="UP000231602">
    <property type="component" value="Unassembled WGS sequence"/>
</dbReference>
<organism evidence="1 2">
    <name type="scientific">Candidatus Wolfebacteria bacterium CG10_big_fil_rev_8_21_14_0_10_31_9</name>
    <dbReference type="NCBI Taxonomy" id="1975070"/>
    <lineage>
        <taxon>Bacteria</taxon>
        <taxon>Candidatus Wolfeibacteriota</taxon>
    </lineage>
</organism>
<gene>
    <name evidence="1" type="ORF">COV23_01945</name>
</gene>
<evidence type="ECO:0000313" key="1">
    <source>
        <dbReference type="EMBL" id="PIR44055.1"/>
    </source>
</evidence>
<sequence>MEANNYIKILKDRNKESHIYKRFQHTGLEIAELLNDPKHKALYIKLAKQYDQDTLLGIAKDVSTRKTIENKGGYFMRIIQGLVINKQKPMNKKEINK</sequence>
<dbReference type="EMBL" id="PCXV01000031">
    <property type="protein sequence ID" value="PIR44055.1"/>
    <property type="molecule type" value="Genomic_DNA"/>
</dbReference>
<name>A0A2H0RE25_9BACT</name>
<evidence type="ECO:0000313" key="2">
    <source>
        <dbReference type="Proteomes" id="UP000231602"/>
    </source>
</evidence>
<dbReference type="AlphaFoldDB" id="A0A2H0RE25"/>